<comment type="similarity">
    <text evidence="1 4">Belongs to the glutathione peroxidase family.</text>
</comment>
<dbReference type="PANTHER" id="PTHR11592">
    <property type="entry name" value="GLUTATHIONE PEROXIDASE"/>
    <property type="match status" value="1"/>
</dbReference>
<dbReference type="InterPro" id="IPR036249">
    <property type="entry name" value="Thioredoxin-like_sf"/>
</dbReference>
<dbReference type="GeneTree" id="ENSGT00940000165034"/>
<accession>S4RMT9</accession>
<sequence length="241" mass="26938">PALNLAALLLLLLLLTGCPRSLAEAQRAPCNASATPPGGVFSFCPLSMDGRPVPLERYRGRATLVVNVATLFCRLTGQYPLLNALMEEFSQHGLVILGFPCNQFGLQEPGTDAAEILNGLRYVRPGGGFVPNFPLFKRIDVNGDSEAPLFTFLKASCPSPVERFENTKSLFYEPLKSSDLRWNFDKFLVDAQGRPYMRYDRLAPFELVRSDLVQLLRSQASRTNRVTTRAQGFTYAFRRRQ</sequence>
<evidence type="ECO:0000256" key="4">
    <source>
        <dbReference type="RuleBase" id="RU000499"/>
    </source>
</evidence>
<feature type="chain" id="PRO_5004522629" description="Glutathione peroxidase" evidence="5">
    <location>
        <begin position="24"/>
        <end position="241"/>
    </location>
</feature>
<dbReference type="GO" id="GO:0006979">
    <property type="term" value="P:response to oxidative stress"/>
    <property type="evidence" value="ECO:0007669"/>
    <property type="project" value="InterPro"/>
</dbReference>
<dbReference type="HOGENOM" id="CLU_029507_0_1_1"/>
<dbReference type="SUPFAM" id="SSF52833">
    <property type="entry name" value="Thioredoxin-like"/>
    <property type="match status" value="1"/>
</dbReference>
<dbReference type="OMA" id="SEDISWN"/>
<evidence type="ECO:0000256" key="5">
    <source>
        <dbReference type="SAM" id="SignalP"/>
    </source>
</evidence>
<dbReference type="GO" id="GO:0004602">
    <property type="term" value="F:glutathione peroxidase activity"/>
    <property type="evidence" value="ECO:0007669"/>
    <property type="project" value="TreeGrafter"/>
</dbReference>
<dbReference type="AlphaFoldDB" id="S4RMT9"/>
<evidence type="ECO:0000256" key="3">
    <source>
        <dbReference type="ARBA" id="ARBA00023002"/>
    </source>
</evidence>
<dbReference type="InterPro" id="IPR029760">
    <property type="entry name" value="GPX_CS"/>
</dbReference>
<dbReference type="PROSITE" id="PS51355">
    <property type="entry name" value="GLUTATHIONE_PEROXID_3"/>
    <property type="match status" value="1"/>
</dbReference>
<keyword evidence="5" id="KW-0732">Signal</keyword>
<dbReference type="Ensembl" id="ENSPMAT00000006554.1">
    <property type="protein sequence ID" value="ENSPMAP00000006525.1"/>
    <property type="gene ID" value="ENSPMAG00000005908.1"/>
</dbReference>
<protein>
    <recommendedName>
        <fullName evidence="4">Glutathione peroxidase</fullName>
    </recommendedName>
</protein>
<evidence type="ECO:0000256" key="2">
    <source>
        <dbReference type="ARBA" id="ARBA00022559"/>
    </source>
</evidence>
<name>S4RMT9_PETMA</name>
<reference evidence="6" key="2">
    <citation type="submission" date="2025-09" db="UniProtKB">
        <authorList>
            <consortium name="Ensembl"/>
        </authorList>
    </citation>
    <scope>IDENTIFICATION</scope>
</reference>
<proteinExistence type="inferred from homology"/>
<evidence type="ECO:0000256" key="1">
    <source>
        <dbReference type="ARBA" id="ARBA00006926"/>
    </source>
</evidence>
<evidence type="ECO:0000313" key="6">
    <source>
        <dbReference type="Ensembl" id="ENSPMAP00000006525.1"/>
    </source>
</evidence>
<feature type="signal peptide" evidence="5">
    <location>
        <begin position="1"/>
        <end position="23"/>
    </location>
</feature>
<dbReference type="Pfam" id="PF00255">
    <property type="entry name" value="GSHPx"/>
    <property type="match status" value="1"/>
</dbReference>
<dbReference type="STRING" id="7757.ENSPMAP00000006525"/>
<dbReference type="PROSITE" id="PS00763">
    <property type="entry name" value="GLUTATHIONE_PEROXID_2"/>
    <property type="match status" value="1"/>
</dbReference>
<keyword evidence="2 4" id="KW-0575">Peroxidase</keyword>
<organism evidence="6">
    <name type="scientific">Petromyzon marinus</name>
    <name type="common">Sea lamprey</name>
    <dbReference type="NCBI Taxonomy" id="7757"/>
    <lineage>
        <taxon>Eukaryota</taxon>
        <taxon>Metazoa</taxon>
        <taxon>Chordata</taxon>
        <taxon>Craniata</taxon>
        <taxon>Vertebrata</taxon>
        <taxon>Cyclostomata</taxon>
        <taxon>Hyperoartia</taxon>
        <taxon>Petromyzontiformes</taxon>
        <taxon>Petromyzontidae</taxon>
        <taxon>Petromyzon</taxon>
    </lineage>
</organism>
<dbReference type="CDD" id="cd00340">
    <property type="entry name" value="GSH_Peroxidase"/>
    <property type="match status" value="1"/>
</dbReference>
<dbReference type="InterPro" id="IPR000889">
    <property type="entry name" value="Glutathione_peroxidase"/>
</dbReference>
<dbReference type="PRINTS" id="PR01011">
    <property type="entry name" value="GLUTPROXDASE"/>
</dbReference>
<dbReference type="PANTHER" id="PTHR11592:SF81">
    <property type="entry name" value="GLUTATHIONE PEROXIDASE"/>
    <property type="match status" value="1"/>
</dbReference>
<dbReference type="Gene3D" id="3.40.30.10">
    <property type="entry name" value="Glutaredoxin"/>
    <property type="match status" value="1"/>
</dbReference>
<reference evidence="6" key="1">
    <citation type="submission" date="2025-08" db="UniProtKB">
        <authorList>
            <consortium name="Ensembl"/>
        </authorList>
    </citation>
    <scope>IDENTIFICATION</scope>
</reference>
<keyword evidence="3 4" id="KW-0560">Oxidoreductase</keyword>